<dbReference type="InterPro" id="IPR039246">
    <property type="entry name" value="Flagellar_FlgA"/>
</dbReference>
<dbReference type="InterPro" id="IPR041231">
    <property type="entry name" value="FlgA_N"/>
</dbReference>
<evidence type="ECO:0000313" key="10">
    <source>
        <dbReference type="Proteomes" id="UP000494216"/>
    </source>
</evidence>
<evidence type="ECO:0000256" key="2">
    <source>
        <dbReference type="ARBA" id="ARBA00010474"/>
    </source>
</evidence>
<dbReference type="Proteomes" id="UP000494216">
    <property type="component" value="Unassembled WGS sequence"/>
</dbReference>
<sequence>MLISFGRVINRAFPMIKNIFIMLILFWTFFAPGYADQRSQSPASISEAVKNFIAQKINTSAEYEISLIPVDSQLKLPECTEPLEAFTTTGLIKAGRNSIGIRCPAQTKWSIFTSSVIKFYQQVLVLSKPVQRGEIITSQHLALEKRDVSNLRDDFFTEAQQVENKQAIRQMPAGTILSLRNFVDPKLIKRGDKVIISAIQPAFAIRMNGIAVMDGAKGQTIRIKNQNSGRIINATVVESGLVAVNY</sequence>
<keyword evidence="9" id="KW-0969">Cilium</keyword>
<evidence type="ECO:0000256" key="1">
    <source>
        <dbReference type="ARBA" id="ARBA00004418"/>
    </source>
</evidence>
<gene>
    <name evidence="9" type="ORF">METHB2_80003</name>
</gene>
<dbReference type="RefSeq" id="WP_246247103.1">
    <property type="nucleotide sequence ID" value="NZ_CADCXN010000113.1"/>
</dbReference>
<feature type="domain" description="SAF" evidence="8">
    <location>
        <begin position="121"/>
        <end position="183"/>
    </location>
</feature>
<comment type="caution">
    <text evidence="9">The sequence shown here is derived from an EMBL/GenBank/DDBJ whole genome shotgun (WGS) entry which is preliminary data.</text>
</comment>
<comment type="similarity">
    <text evidence="2 7">Belongs to the FlgA family.</text>
</comment>
<dbReference type="CDD" id="cd11614">
    <property type="entry name" value="SAF_CpaB_FlgA_like"/>
    <property type="match status" value="1"/>
</dbReference>
<dbReference type="GO" id="GO:0042597">
    <property type="term" value="C:periplasmic space"/>
    <property type="evidence" value="ECO:0007669"/>
    <property type="project" value="UniProtKB-SubCell"/>
</dbReference>
<evidence type="ECO:0000256" key="6">
    <source>
        <dbReference type="ARBA" id="ARBA00025643"/>
    </source>
</evidence>
<evidence type="ECO:0000259" key="8">
    <source>
        <dbReference type="SMART" id="SM00858"/>
    </source>
</evidence>
<dbReference type="Gene3D" id="3.90.1210.10">
    <property type="entry name" value="Antifreeze-like/N-acetylneuraminic acid synthase C-terminal domain"/>
    <property type="match status" value="1"/>
</dbReference>
<keyword evidence="9" id="KW-0282">Flagellum</keyword>
<keyword evidence="9" id="KW-0966">Cell projection</keyword>
<dbReference type="InterPro" id="IPR017585">
    <property type="entry name" value="SAF_FlgA"/>
</dbReference>
<keyword evidence="4" id="KW-0732">Signal</keyword>
<name>A0A8S0X9U6_9GAMM</name>
<evidence type="ECO:0000256" key="4">
    <source>
        <dbReference type="ARBA" id="ARBA00022729"/>
    </source>
</evidence>
<comment type="subcellular location">
    <subcellularLocation>
        <location evidence="1 7">Periplasm</location>
    </subcellularLocation>
</comment>
<organism evidence="9 10">
    <name type="scientific">Candidatus Methylobacter favarea</name>
    <dbReference type="NCBI Taxonomy" id="2707345"/>
    <lineage>
        <taxon>Bacteria</taxon>
        <taxon>Pseudomonadati</taxon>
        <taxon>Pseudomonadota</taxon>
        <taxon>Gammaproteobacteria</taxon>
        <taxon>Methylococcales</taxon>
        <taxon>Methylococcaceae</taxon>
        <taxon>Methylobacter</taxon>
    </lineage>
</organism>
<dbReference type="PANTHER" id="PTHR36307:SF1">
    <property type="entry name" value="FLAGELLA BASAL BODY P-RING FORMATION PROTEIN FLGA"/>
    <property type="match status" value="1"/>
</dbReference>
<dbReference type="InterPro" id="IPR013974">
    <property type="entry name" value="SAF"/>
</dbReference>
<evidence type="ECO:0000313" key="9">
    <source>
        <dbReference type="EMBL" id="CAA9892686.1"/>
    </source>
</evidence>
<dbReference type="Pfam" id="PF17656">
    <property type="entry name" value="ChapFlgA_N"/>
    <property type="match status" value="1"/>
</dbReference>
<reference evidence="9 10" key="1">
    <citation type="submission" date="2020-02" db="EMBL/GenBank/DDBJ databases">
        <authorList>
            <person name="Hogendoorn C."/>
        </authorList>
    </citation>
    <scope>NUCLEOTIDE SEQUENCE [LARGE SCALE GENOMIC DNA]</scope>
    <source>
        <strain evidence="9">METHB21</strain>
    </source>
</reference>
<dbReference type="PANTHER" id="PTHR36307">
    <property type="entry name" value="FLAGELLA BASAL BODY P-RING FORMATION PROTEIN FLGA"/>
    <property type="match status" value="1"/>
</dbReference>
<dbReference type="EMBL" id="CADCXN010000113">
    <property type="protein sequence ID" value="CAA9892686.1"/>
    <property type="molecule type" value="Genomic_DNA"/>
</dbReference>
<dbReference type="Pfam" id="PF13144">
    <property type="entry name" value="ChapFlgA"/>
    <property type="match status" value="1"/>
</dbReference>
<dbReference type="SMART" id="SM00858">
    <property type="entry name" value="SAF"/>
    <property type="match status" value="1"/>
</dbReference>
<evidence type="ECO:0000256" key="5">
    <source>
        <dbReference type="ARBA" id="ARBA00022764"/>
    </source>
</evidence>
<dbReference type="AlphaFoldDB" id="A0A8S0X9U6"/>
<comment type="function">
    <text evidence="6 7">Involved in the assembly process of the P-ring formation. It may associate with FlgF on the rod constituting a structure essential for the P-ring assembly or may act as a modulator protein for the P-ring assembly.</text>
</comment>
<keyword evidence="5 7" id="KW-0574">Periplasm</keyword>
<dbReference type="Gene3D" id="2.30.30.760">
    <property type="match status" value="1"/>
</dbReference>
<evidence type="ECO:0000256" key="7">
    <source>
        <dbReference type="RuleBase" id="RU362063"/>
    </source>
</evidence>
<keyword evidence="7" id="KW-1005">Bacterial flagellum biogenesis</keyword>
<evidence type="ECO:0000256" key="3">
    <source>
        <dbReference type="ARBA" id="ARBA00014754"/>
    </source>
</evidence>
<dbReference type="GO" id="GO:0044780">
    <property type="term" value="P:bacterial-type flagellum assembly"/>
    <property type="evidence" value="ECO:0007669"/>
    <property type="project" value="InterPro"/>
</dbReference>
<dbReference type="NCBIfam" id="TIGR03170">
    <property type="entry name" value="flgA_cterm"/>
    <property type="match status" value="1"/>
</dbReference>
<protein>
    <recommendedName>
        <fullName evidence="3 7">Flagella basal body P-ring formation protein FlgA</fullName>
    </recommendedName>
</protein>
<proteinExistence type="inferred from homology"/>
<accession>A0A8S0X9U6</accession>
<keyword evidence="10" id="KW-1185">Reference proteome</keyword>